<proteinExistence type="predicted"/>
<organism evidence="2 3">
    <name type="scientific">Paenibacillus borealis</name>
    <dbReference type="NCBI Taxonomy" id="160799"/>
    <lineage>
        <taxon>Bacteria</taxon>
        <taxon>Bacillati</taxon>
        <taxon>Bacillota</taxon>
        <taxon>Bacilli</taxon>
        <taxon>Bacillales</taxon>
        <taxon>Paenibacillaceae</taxon>
        <taxon>Paenibacillus</taxon>
    </lineage>
</organism>
<comment type="caution">
    <text evidence="2">The sequence shown here is derived from an EMBL/GenBank/DDBJ whole genome shotgun (WGS) entry which is preliminary data.</text>
</comment>
<protein>
    <submittedName>
        <fullName evidence="2">Uncharacterized protein</fullName>
    </submittedName>
</protein>
<feature type="compositionally biased region" description="Basic residues" evidence="1">
    <location>
        <begin position="17"/>
        <end position="27"/>
    </location>
</feature>
<accession>A0ABX3H4K8</accession>
<gene>
    <name evidence="2" type="ORF">BSK56_23590</name>
</gene>
<name>A0ABX3H4K8_PAEBO</name>
<feature type="region of interest" description="Disordered" evidence="1">
    <location>
        <begin position="1"/>
        <end position="82"/>
    </location>
</feature>
<keyword evidence="3" id="KW-1185">Reference proteome</keyword>
<feature type="compositionally biased region" description="Basic residues" evidence="1">
    <location>
        <begin position="64"/>
        <end position="74"/>
    </location>
</feature>
<evidence type="ECO:0000313" key="2">
    <source>
        <dbReference type="EMBL" id="OMD43797.1"/>
    </source>
</evidence>
<evidence type="ECO:0000256" key="1">
    <source>
        <dbReference type="SAM" id="MobiDB-lite"/>
    </source>
</evidence>
<dbReference type="EMBL" id="MPTB01000034">
    <property type="protein sequence ID" value="OMD43797.1"/>
    <property type="molecule type" value="Genomic_DNA"/>
</dbReference>
<dbReference type="Proteomes" id="UP000187412">
    <property type="component" value="Unassembled WGS sequence"/>
</dbReference>
<sequence length="82" mass="9452">MFKKLLKKVIHSVEHSQHKHSSSKRGRQGYARHSSSDKKIQYSRHSSSDRPRSRGGSSSDYRHGSGHKGHKYYKNRYGSHSS</sequence>
<reference evidence="2 3" key="1">
    <citation type="submission" date="2016-10" db="EMBL/GenBank/DDBJ databases">
        <title>Paenibacillus species isolates.</title>
        <authorList>
            <person name="Beno S.M."/>
        </authorList>
    </citation>
    <scope>NUCLEOTIDE SEQUENCE [LARGE SCALE GENOMIC DNA]</scope>
    <source>
        <strain evidence="2 3">FSL H7-0744</strain>
    </source>
</reference>
<evidence type="ECO:0000313" key="3">
    <source>
        <dbReference type="Proteomes" id="UP000187412"/>
    </source>
</evidence>
<feature type="compositionally biased region" description="Basic and acidic residues" evidence="1">
    <location>
        <begin position="34"/>
        <end position="52"/>
    </location>
</feature>
<feature type="compositionally biased region" description="Basic residues" evidence="1">
    <location>
        <begin position="1"/>
        <end position="10"/>
    </location>
</feature>
<dbReference type="RefSeq" id="WP_076113002.1">
    <property type="nucleotide sequence ID" value="NZ_MPTB01000034.1"/>
</dbReference>